<dbReference type="AlphaFoldDB" id="A0A645JDG6"/>
<proteinExistence type="predicted"/>
<gene>
    <name evidence="1" type="ORF">SDC9_208440</name>
</gene>
<evidence type="ECO:0000313" key="1">
    <source>
        <dbReference type="EMBL" id="MPN60709.1"/>
    </source>
</evidence>
<sequence length="122" mass="13593">MLADFQGFSHLIDVVSQLVKLIVSWNFTAHRKVFMLNLLDLFGQIGKRVCNGFGKLNSDKQSDQCNRQCSEKQHGLQGVGLFKNLGLRHTDNHDPARGRDLFVIGNNRGTIIVIGKESSVAL</sequence>
<protein>
    <submittedName>
        <fullName evidence="1">Uncharacterized protein</fullName>
    </submittedName>
</protein>
<accession>A0A645JDG6</accession>
<organism evidence="1">
    <name type="scientific">bioreactor metagenome</name>
    <dbReference type="NCBI Taxonomy" id="1076179"/>
    <lineage>
        <taxon>unclassified sequences</taxon>
        <taxon>metagenomes</taxon>
        <taxon>ecological metagenomes</taxon>
    </lineage>
</organism>
<comment type="caution">
    <text evidence="1">The sequence shown here is derived from an EMBL/GenBank/DDBJ whole genome shotgun (WGS) entry which is preliminary data.</text>
</comment>
<dbReference type="EMBL" id="VSSQ01136333">
    <property type="protein sequence ID" value="MPN60709.1"/>
    <property type="molecule type" value="Genomic_DNA"/>
</dbReference>
<reference evidence="1" key="1">
    <citation type="submission" date="2019-08" db="EMBL/GenBank/DDBJ databases">
        <authorList>
            <person name="Kucharzyk K."/>
            <person name="Murdoch R.W."/>
            <person name="Higgins S."/>
            <person name="Loffler F."/>
        </authorList>
    </citation>
    <scope>NUCLEOTIDE SEQUENCE</scope>
</reference>
<name>A0A645JDG6_9ZZZZ</name>